<reference evidence="2 3" key="3">
    <citation type="journal article" date="2017" name="G3 (Bethesda)">
        <title>Comparative analysis highlights variable genome content of wheat rusts and divergence of the mating loci.</title>
        <authorList>
            <person name="Cuomo C.A."/>
            <person name="Bakkeren G."/>
            <person name="Khalil H.B."/>
            <person name="Panwar V."/>
            <person name="Joly D."/>
            <person name="Linning R."/>
            <person name="Sakthikumar S."/>
            <person name="Song X."/>
            <person name="Adiconis X."/>
            <person name="Fan L."/>
            <person name="Goldberg J.M."/>
            <person name="Levin J.Z."/>
            <person name="Young S."/>
            <person name="Zeng Q."/>
            <person name="Anikster Y."/>
            <person name="Bruce M."/>
            <person name="Wang M."/>
            <person name="Yin C."/>
            <person name="McCallum B."/>
            <person name="Szabo L.J."/>
            <person name="Hulbert S."/>
            <person name="Chen X."/>
            <person name="Fellers J.P."/>
        </authorList>
    </citation>
    <scope>NUCLEOTIDE SEQUENCE</scope>
    <source>
        <strain evidence="3">Isolate 1-1 / race 1 (BBBD)</strain>
        <strain evidence="2">isolate 1-1 / race 1 (BBBD)</strain>
    </source>
</reference>
<dbReference type="Proteomes" id="UP000005240">
    <property type="component" value="Unassembled WGS sequence"/>
</dbReference>
<dbReference type="VEuPathDB" id="FungiDB:PTTG_26406"/>
<evidence type="ECO:0000313" key="3">
    <source>
        <dbReference type="Proteomes" id="UP000005240"/>
    </source>
</evidence>
<keyword evidence="3" id="KW-1185">Reference proteome</keyword>
<reference evidence="1" key="2">
    <citation type="submission" date="2016-05" db="EMBL/GenBank/DDBJ databases">
        <title>Comparative analysis highlights variable genome content of wheat rusts and divergence of the mating loci.</title>
        <authorList>
            <person name="Cuomo C.A."/>
            <person name="Bakkeren G."/>
            <person name="Szabo L."/>
            <person name="Khalil H."/>
            <person name="Joly D."/>
            <person name="Goldberg J."/>
            <person name="Young S."/>
            <person name="Zeng Q."/>
            <person name="Fellers J."/>
        </authorList>
    </citation>
    <scope>NUCLEOTIDE SEQUENCE [LARGE SCALE GENOMIC DNA]</scope>
    <source>
        <strain evidence="1">1-1 BBBD Race 1</strain>
    </source>
</reference>
<reference evidence="2" key="4">
    <citation type="submission" date="2025-05" db="UniProtKB">
        <authorList>
            <consortium name="EnsemblFungi"/>
        </authorList>
    </citation>
    <scope>IDENTIFICATION</scope>
    <source>
        <strain evidence="2">isolate 1-1 / race 1 (BBBD)</strain>
    </source>
</reference>
<dbReference type="EnsemblFungi" id="PTTG_26406-t43_1">
    <property type="protein sequence ID" value="PTTG_26406-t43_1-p1"/>
    <property type="gene ID" value="PTTG_26406"/>
</dbReference>
<name>A0A180GUH3_PUCT1</name>
<evidence type="ECO:0000313" key="1">
    <source>
        <dbReference type="EMBL" id="OAV96174.1"/>
    </source>
</evidence>
<evidence type="ECO:0000313" key="2">
    <source>
        <dbReference type="EnsemblFungi" id="PTTG_26406-t43_1-p1"/>
    </source>
</evidence>
<accession>A0A180GUH3</accession>
<organism evidence="1">
    <name type="scientific">Puccinia triticina (isolate 1-1 / race 1 (BBBD))</name>
    <name type="common">Brown leaf rust fungus</name>
    <dbReference type="NCBI Taxonomy" id="630390"/>
    <lineage>
        <taxon>Eukaryota</taxon>
        <taxon>Fungi</taxon>
        <taxon>Dikarya</taxon>
        <taxon>Basidiomycota</taxon>
        <taxon>Pucciniomycotina</taxon>
        <taxon>Pucciniomycetes</taxon>
        <taxon>Pucciniales</taxon>
        <taxon>Pucciniaceae</taxon>
        <taxon>Puccinia</taxon>
    </lineage>
</organism>
<dbReference type="EMBL" id="ADAS02000021">
    <property type="protein sequence ID" value="OAV96174.1"/>
    <property type="molecule type" value="Genomic_DNA"/>
</dbReference>
<gene>
    <name evidence="1" type="ORF">PTTG_26406</name>
</gene>
<reference evidence="1" key="1">
    <citation type="submission" date="2009-11" db="EMBL/GenBank/DDBJ databases">
        <authorList>
            <consortium name="The Broad Institute Genome Sequencing Platform"/>
            <person name="Ward D."/>
            <person name="Feldgarden M."/>
            <person name="Earl A."/>
            <person name="Young S.K."/>
            <person name="Zeng Q."/>
            <person name="Koehrsen M."/>
            <person name="Alvarado L."/>
            <person name="Berlin A."/>
            <person name="Bochicchio J."/>
            <person name="Borenstein D."/>
            <person name="Chapman S.B."/>
            <person name="Chen Z."/>
            <person name="Engels R."/>
            <person name="Freedman E."/>
            <person name="Gellesch M."/>
            <person name="Goldberg J."/>
            <person name="Griggs A."/>
            <person name="Gujja S."/>
            <person name="Heilman E."/>
            <person name="Heiman D."/>
            <person name="Hepburn T."/>
            <person name="Howarth C."/>
            <person name="Jen D."/>
            <person name="Larson L."/>
            <person name="Lewis B."/>
            <person name="Mehta T."/>
            <person name="Park D."/>
            <person name="Pearson M."/>
            <person name="Roberts A."/>
            <person name="Saif S."/>
            <person name="Shea T."/>
            <person name="Shenoy N."/>
            <person name="Sisk P."/>
            <person name="Stolte C."/>
            <person name="Sykes S."/>
            <person name="Thomson T."/>
            <person name="Walk T."/>
            <person name="White J."/>
            <person name="Yandava C."/>
            <person name="Izard J."/>
            <person name="Baranova O.V."/>
            <person name="Blanton J.M."/>
            <person name="Tanner A.C."/>
            <person name="Dewhirst F.E."/>
            <person name="Haas B."/>
            <person name="Nusbaum C."/>
            <person name="Birren B."/>
        </authorList>
    </citation>
    <scope>NUCLEOTIDE SEQUENCE [LARGE SCALE GENOMIC DNA]</scope>
    <source>
        <strain evidence="1">1-1 BBBD Race 1</strain>
    </source>
</reference>
<protein>
    <submittedName>
        <fullName evidence="1 2">Uncharacterized protein</fullName>
    </submittedName>
</protein>
<dbReference type="AlphaFoldDB" id="A0A180GUH3"/>
<proteinExistence type="predicted"/>
<sequence>MKAWSELFPSASTVPLDIDQRSVCMRDSIQVTIGFGTHPGGALLSSSLTPVTSWCRRWKLTSWQSAQGDSKIYIVFIEGDRPADAHPYIALGFLTSSIKEVNLPESF</sequence>